<dbReference type="HOGENOM" id="CLU_934082_0_0_1"/>
<keyword evidence="1" id="KW-0732">Signal</keyword>
<dbReference type="RefSeq" id="XP_007418360.1">
    <property type="nucleotide sequence ID" value="XM_007418298.1"/>
</dbReference>
<evidence type="ECO:0000313" key="2">
    <source>
        <dbReference type="EMBL" id="EGF98386.1"/>
    </source>
</evidence>
<evidence type="ECO:0008006" key="4">
    <source>
        <dbReference type="Google" id="ProtNLM"/>
    </source>
</evidence>
<dbReference type="Proteomes" id="UP000001072">
    <property type="component" value="Unassembled WGS sequence"/>
</dbReference>
<organism evidence="3">
    <name type="scientific">Melampsora larici-populina (strain 98AG31 / pathotype 3-4-7)</name>
    <name type="common">Poplar leaf rust fungus</name>
    <dbReference type="NCBI Taxonomy" id="747676"/>
    <lineage>
        <taxon>Eukaryota</taxon>
        <taxon>Fungi</taxon>
        <taxon>Dikarya</taxon>
        <taxon>Basidiomycota</taxon>
        <taxon>Pucciniomycotina</taxon>
        <taxon>Pucciniomycetes</taxon>
        <taxon>Pucciniales</taxon>
        <taxon>Melampsoraceae</taxon>
        <taxon>Melampsora</taxon>
    </lineage>
</organism>
<dbReference type="KEGG" id="mlr:MELLADRAFT_95740"/>
<keyword evidence="3" id="KW-1185">Reference proteome</keyword>
<feature type="signal peptide" evidence="1">
    <location>
        <begin position="1"/>
        <end position="22"/>
    </location>
</feature>
<feature type="chain" id="PRO_5003315992" description="Secreted protein" evidence="1">
    <location>
        <begin position="23"/>
        <end position="298"/>
    </location>
</feature>
<evidence type="ECO:0000313" key="3">
    <source>
        <dbReference type="Proteomes" id="UP000001072"/>
    </source>
</evidence>
<sequence length="298" mass="33635">MRSFQSLIFLLASLILVFSSRSETHQGVKRSTVPFGNVANTLGRFLSTAAIHNTKLVTIGHVELTVQGILALNLPSKSDHLLLLIGGSKSGFGDGKFDLNKLLLLRKTSHRKLRPLQEMRLPLPLQPQAPMPQLLRLMSRLLRPQLQMPPPAQQMLVVVRQMPLPPPTAKRLTLQMPPPAQGMPVRQMPLPPPIVKRPTLRMPPPAQEMLVRQMRLPPPIVKRPTLQMRLPPPTAKRPTLRMPRPAQQMPVRQTPLPPPTVKRLTLQMPPQYLRELAAEWIHTCSSLMIYFTRPPPTR</sequence>
<reference evidence="3" key="1">
    <citation type="journal article" date="2011" name="Proc. Natl. Acad. Sci. U.S.A.">
        <title>Obligate biotrophy features unraveled by the genomic analysis of rust fungi.</title>
        <authorList>
            <person name="Duplessis S."/>
            <person name="Cuomo C.A."/>
            <person name="Lin Y.-C."/>
            <person name="Aerts A."/>
            <person name="Tisserant E."/>
            <person name="Veneault-Fourrey C."/>
            <person name="Joly D.L."/>
            <person name="Hacquard S."/>
            <person name="Amselem J."/>
            <person name="Cantarel B.L."/>
            <person name="Chiu R."/>
            <person name="Coutinho P.M."/>
            <person name="Feau N."/>
            <person name="Field M."/>
            <person name="Frey P."/>
            <person name="Gelhaye E."/>
            <person name="Goldberg J."/>
            <person name="Grabherr M.G."/>
            <person name="Kodira C.D."/>
            <person name="Kohler A."/>
            <person name="Kuees U."/>
            <person name="Lindquist E.A."/>
            <person name="Lucas S.M."/>
            <person name="Mago R."/>
            <person name="Mauceli E."/>
            <person name="Morin E."/>
            <person name="Murat C."/>
            <person name="Pangilinan J.L."/>
            <person name="Park R."/>
            <person name="Pearson M."/>
            <person name="Quesneville H."/>
            <person name="Rouhier N."/>
            <person name="Sakthikumar S."/>
            <person name="Salamov A.A."/>
            <person name="Schmutz J."/>
            <person name="Selles B."/>
            <person name="Shapiro H."/>
            <person name="Tanguay P."/>
            <person name="Tuskan G.A."/>
            <person name="Henrissat B."/>
            <person name="Van de Peer Y."/>
            <person name="Rouze P."/>
            <person name="Ellis J.G."/>
            <person name="Dodds P.N."/>
            <person name="Schein J.E."/>
            <person name="Zhong S."/>
            <person name="Hamelin R.C."/>
            <person name="Grigoriev I.V."/>
            <person name="Szabo L.J."/>
            <person name="Martin F."/>
        </authorList>
    </citation>
    <scope>NUCLEOTIDE SEQUENCE [LARGE SCALE GENOMIC DNA]</scope>
    <source>
        <strain evidence="3">98AG31 / pathotype 3-4-7</strain>
    </source>
</reference>
<dbReference type="GeneID" id="18937344"/>
<evidence type="ECO:0000256" key="1">
    <source>
        <dbReference type="SAM" id="SignalP"/>
    </source>
</evidence>
<name>F4SAF6_MELLP</name>
<dbReference type="InParanoid" id="F4SAF6"/>
<dbReference type="EMBL" id="GL883177">
    <property type="protein sequence ID" value="EGF98386.1"/>
    <property type="molecule type" value="Genomic_DNA"/>
</dbReference>
<gene>
    <name evidence="2" type="ORF">MELLADRAFT_95740</name>
</gene>
<accession>F4SAF6</accession>
<dbReference type="AlphaFoldDB" id="F4SAF6"/>
<proteinExistence type="predicted"/>
<protein>
    <recommendedName>
        <fullName evidence="4">Secreted protein</fullName>
    </recommendedName>
</protein>
<dbReference type="VEuPathDB" id="FungiDB:MELLADRAFT_95740"/>